<dbReference type="PANTHER" id="PTHR46825:SF15">
    <property type="entry name" value="BETA-LACTAMASE-RELATED DOMAIN-CONTAINING PROTEIN"/>
    <property type="match status" value="1"/>
</dbReference>
<dbReference type="SUPFAM" id="SSF56601">
    <property type="entry name" value="beta-lactamase/transpeptidase-like"/>
    <property type="match status" value="1"/>
</dbReference>
<evidence type="ECO:0000313" key="5">
    <source>
        <dbReference type="Proteomes" id="UP000707731"/>
    </source>
</evidence>
<dbReference type="PROSITE" id="PS50042">
    <property type="entry name" value="CNMP_BINDING_3"/>
    <property type="match status" value="1"/>
</dbReference>
<feature type="signal peptide" evidence="2">
    <location>
        <begin position="1"/>
        <end position="32"/>
    </location>
</feature>
<organism evidence="4 5">
    <name type="scientific">Nocardia higoensis</name>
    <dbReference type="NCBI Taxonomy" id="228599"/>
    <lineage>
        <taxon>Bacteria</taxon>
        <taxon>Bacillati</taxon>
        <taxon>Actinomycetota</taxon>
        <taxon>Actinomycetes</taxon>
        <taxon>Mycobacteriales</taxon>
        <taxon>Nocardiaceae</taxon>
        <taxon>Nocardia</taxon>
    </lineage>
</organism>
<evidence type="ECO:0000256" key="2">
    <source>
        <dbReference type="SAM" id="SignalP"/>
    </source>
</evidence>
<dbReference type="GO" id="GO:0016787">
    <property type="term" value="F:hydrolase activity"/>
    <property type="evidence" value="ECO:0007669"/>
    <property type="project" value="UniProtKB-KW"/>
</dbReference>
<dbReference type="EMBL" id="JADLQN010000001">
    <property type="protein sequence ID" value="MBF6353237.1"/>
    <property type="molecule type" value="Genomic_DNA"/>
</dbReference>
<protein>
    <submittedName>
        <fullName evidence="4">Serine hydrolase</fullName>
    </submittedName>
</protein>
<dbReference type="PANTHER" id="PTHR46825">
    <property type="entry name" value="D-ALANYL-D-ALANINE-CARBOXYPEPTIDASE/ENDOPEPTIDASE AMPH"/>
    <property type="match status" value="1"/>
</dbReference>
<name>A0ABS0D6E3_9NOCA</name>
<gene>
    <name evidence="4" type="ORF">IU449_01510</name>
</gene>
<comment type="caution">
    <text evidence="4">The sequence shown here is derived from an EMBL/GenBank/DDBJ whole genome shotgun (WGS) entry which is preliminary data.</text>
</comment>
<dbReference type="InterPro" id="IPR021860">
    <property type="entry name" value="Peptidase_S12_Pab87-rel_C"/>
</dbReference>
<dbReference type="Pfam" id="PF00144">
    <property type="entry name" value="Beta-lactamase"/>
    <property type="match status" value="1"/>
</dbReference>
<evidence type="ECO:0000259" key="3">
    <source>
        <dbReference type="PROSITE" id="PS50042"/>
    </source>
</evidence>
<feature type="domain" description="Cyclic nucleotide-binding" evidence="3">
    <location>
        <begin position="83"/>
        <end position="144"/>
    </location>
</feature>
<dbReference type="InterPro" id="IPR012338">
    <property type="entry name" value="Beta-lactam/transpept-like"/>
</dbReference>
<dbReference type="Proteomes" id="UP000707731">
    <property type="component" value="Unassembled WGS sequence"/>
</dbReference>
<proteinExistence type="predicted"/>
<dbReference type="Gene3D" id="2.40.128.600">
    <property type="match status" value="1"/>
</dbReference>
<keyword evidence="5" id="KW-1185">Reference proteome</keyword>
<feature type="chain" id="PRO_5047170935" evidence="2">
    <location>
        <begin position="33"/>
        <end position="546"/>
    </location>
</feature>
<dbReference type="Gene3D" id="3.40.710.10">
    <property type="entry name" value="DD-peptidase/beta-lactamase superfamily"/>
    <property type="match status" value="1"/>
</dbReference>
<keyword evidence="4" id="KW-0378">Hydrolase</keyword>
<keyword evidence="2" id="KW-0732">Signal</keyword>
<sequence length="546" mass="57740">MSCVTTQEVWLVRRSRCGVVAGLVAVGLVASACTVGDDSDEGTVESSAPVSARPHDVSPNAVAGVVIPEGQIDRAVGDLDRLAGELMEDSGIPGMAVAVVHKGKVRYSKGFGVRDVTTGDPVGEATVFQLASLSKPLGATVVARQVGAGRVDWDTPVWELSPGFALEDPYVSEHVTVGDLYAHRSGLPDHAGDLLEDLGYDQEQVLERLRQLPLAPFRDSYAYTNFGLTAAAVAVADKVDTDWATLSEREIYQPLGMNDTSSRYADFVARPDRAVGHVLVDGRYQPADPSRDPDAQSPAGGASSSVRDMARWLTMLLGDGTYEGVEIVPSAALLPAISPQAVSAPPADPDSRAGFYGFGFNVNSSSAGRVVLGHSGAFNLGAGTAFTAIPSADVAIVTLTNAAGIGIPETLNAEFADLVQFGEIREDWRELYRTAFEQIDAPTGELVGKEPPASPVPARPLDAYAGSYDNTFYGAATVAVRDDELVLVLGPDETTLPLRHWDGDTFVFTPTGEGADPGTVSKATFDGDRLMLEYYNREGEGTFVRS</sequence>
<dbReference type="Pfam" id="PF11954">
    <property type="entry name" value="DUF3471"/>
    <property type="match status" value="1"/>
</dbReference>
<dbReference type="InterPro" id="IPR001466">
    <property type="entry name" value="Beta-lactam-related"/>
</dbReference>
<dbReference type="InterPro" id="IPR050491">
    <property type="entry name" value="AmpC-like"/>
</dbReference>
<accession>A0ABS0D6E3</accession>
<evidence type="ECO:0000313" key="4">
    <source>
        <dbReference type="EMBL" id="MBF6353237.1"/>
    </source>
</evidence>
<dbReference type="InterPro" id="IPR000595">
    <property type="entry name" value="cNMP-bd_dom"/>
</dbReference>
<reference evidence="4 5" key="1">
    <citation type="submission" date="2020-10" db="EMBL/GenBank/DDBJ databases">
        <title>Identification of Nocardia species via Next-generation sequencing and recognition of intraspecies genetic diversity.</title>
        <authorList>
            <person name="Li P."/>
            <person name="Li P."/>
            <person name="Lu B."/>
        </authorList>
    </citation>
    <scope>NUCLEOTIDE SEQUENCE [LARGE SCALE GENOMIC DNA]</scope>
    <source>
        <strain evidence="4 5">BJ06-0143</strain>
    </source>
</reference>
<evidence type="ECO:0000256" key="1">
    <source>
        <dbReference type="SAM" id="MobiDB-lite"/>
    </source>
</evidence>
<feature type="region of interest" description="Disordered" evidence="1">
    <location>
        <begin position="283"/>
        <end position="304"/>
    </location>
</feature>